<dbReference type="VEuPathDB" id="TriTrypDB:BSAL_41580"/>
<keyword evidence="5" id="KW-1185">Reference proteome</keyword>
<dbReference type="AlphaFoldDB" id="A0A0S4JR53"/>
<dbReference type="SUPFAM" id="SSF52799">
    <property type="entry name" value="(Phosphotyrosine protein) phosphatases II"/>
    <property type="match status" value="1"/>
</dbReference>
<dbReference type="Proteomes" id="UP000051952">
    <property type="component" value="Unassembled WGS sequence"/>
</dbReference>
<evidence type="ECO:0000256" key="1">
    <source>
        <dbReference type="SAM" id="MobiDB-lite"/>
    </source>
</evidence>
<dbReference type="InterPro" id="IPR000387">
    <property type="entry name" value="Tyr_Pase_dom"/>
</dbReference>
<proteinExistence type="predicted"/>
<dbReference type="Gene3D" id="3.90.190.10">
    <property type="entry name" value="Protein tyrosine phosphatase superfamily"/>
    <property type="match status" value="1"/>
</dbReference>
<feature type="domain" description="Tyrosine-protein phosphatase" evidence="2">
    <location>
        <begin position="61"/>
        <end position="305"/>
    </location>
</feature>
<name>A0A0S4JR53_BODSA</name>
<feature type="region of interest" description="Disordered" evidence="1">
    <location>
        <begin position="181"/>
        <end position="202"/>
    </location>
</feature>
<dbReference type="EMBL" id="CYKH01002133">
    <property type="protein sequence ID" value="CUG93248.1"/>
    <property type="molecule type" value="Genomic_DNA"/>
</dbReference>
<dbReference type="Pfam" id="PF00102">
    <property type="entry name" value="Y_phosphatase"/>
    <property type="match status" value="1"/>
</dbReference>
<dbReference type="PROSITE" id="PS50056">
    <property type="entry name" value="TYR_PHOSPHATASE_2"/>
    <property type="match status" value="1"/>
</dbReference>
<dbReference type="PANTHER" id="PTHR19134:SF449">
    <property type="entry name" value="TYROSINE-PROTEIN PHOSPHATASE 1"/>
    <property type="match status" value="1"/>
</dbReference>
<gene>
    <name evidence="4" type="ORF">BSAL_41580</name>
</gene>
<dbReference type="PROSITE" id="PS50055">
    <property type="entry name" value="TYR_PHOSPHATASE_PTP"/>
    <property type="match status" value="1"/>
</dbReference>
<dbReference type="InterPro" id="IPR050348">
    <property type="entry name" value="Protein-Tyr_Phosphatase"/>
</dbReference>
<dbReference type="InterPro" id="IPR000242">
    <property type="entry name" value="PTP_cat"/>
</dbReference>
<dbReference type="PRINTS" id="PR00700">
    <property type="entry name" value="PRTYPHPHTASE"/>
</dbReference>
<dbReference type="GO" id="GO:0004725">
    <property type="term" value="F:protein tyrosine phosphatase activity"/>
    <property type="evidence" value="ECO:0007669"/>
    <property type="project" value="InterPro"/>
</dbReference>
<evidence type="ECO:0000259" key="2">
    <source>
        <dbReference type="PROSITE" id="PS50055"/>
    </source>
</evidence>
<evidence type="ECO:0000259" key="3">
    <source>
        <dbReference type="PROSITE" id="PS50056"/>
    </source>
</evidence>
<dbReference type="PANTHER" id="PTHR19134">
    <property type="entry name" value="RECEPTOR-TYPE TYROSINE-PROTEIN PHOSPHATASE"/>
    <property type="match status" value="1"/>
</dbReference>
<protein>
    <submittedName>
        <fullName evidence="4">Tyrosine specific protein phosphatase, putative</fullName>
    </submittedName>
</protein>
<accession>A0A0S4JR53</accession>
<feature type="domain" description="Tyrosine specific protein phosphatases" evidence="3">
    <location>
        <begin position="225"/>
        <end position="296"/>
    </location>
</feature>
<organism evidence="4 5">
    <name type="scientific">Bodo saltans</name>
    <name type="common">Flagellated protozoan</name>
    <dbReference type="NCBI Taxonomy" id="75058"/>
    <lineage>
        <taxon>Eukaryota</taxon>
        <taxon>Discoba</taxon>
        <taxon>Euglenozoa</taxon>
        <taxon>Kinetoplastea</taxon>
        <taxon>Metakinetoplastina</taxon>
        <taxon>Eubodonida</taxon>
        <taxon>Bodonidae</taxon>
        <taxon>Bodo</taxon>
    </lineage>
</organism>
<dbReference type="PROSITE" id="PS00383">
    <property type="entry name" value="TYR_PHOSPHATASE_1"/>
    <property type="match status" value="1"/>
</dbReference>
<evidence type="ECO:0000313" key="5">
    <source>
        <dbReference type="Proteomes" id="UP000051952"/>
    </source>
</evidence>
<dbReference type="SMART" id="SM00194">
    <property type="entry name" value="PTPc"/>
    <property type="match status" value="1"/>
</dbReference>
<reference evidence="5" key="1">
    <citation type="submission" date="2015-09" db="EMBL/GenBank/DDBJ databases">
        <authorList>
            <consortium name="Pathogen Informatics"/>
        </authorList>
    </citation>
    <scope>NUCLEOTIDE SEQUENCE [LARGE SCALE GENOMIC DNA]</scope>
    <source>
        <strain evidence="5">Lake Konstanz</strain>
    </source>
</reference>
<dbReference type="OrthoDB" id="10253954at2759"/>
<dbReference type="CDD" id="cd00047">
    <property type="entry name" value="PTPc"/>
    <property type="match status" value="1"/>
</dbReference>
<dbReference type="OMA" id="GYDGREK"/>
<dbReference type="InterPro" id="IPR003595">
    <property type="entry name" value="Tyr_Pase_cat"/>
</dbReference>
<evidence type="ECO:0000313" key="4">
    <source>
        <dbReference type="EMBL" id="CUG93248.1"/>
    </source>
</evidence>
<dbReference type="SMART" id="SM00404">
    <property type="entry name" value="PTPc_motif"/>
    <property type="match status" value="1"/>
</dbReference>
<dbReference type="InterPro" id="IPR029021">
    <property type="entry name" value="Prot-tyrosine_phosphatase-like"/>
</dbReference>
<sequence length="317" mass="36320">MRRTQASSSSSLTSAVPQFSLDKLTREARHERFVKEYSKLSTIDTDPRVNFTTSVDLSYLNRYSNILANEQTLFPPSKEPAVYINANRMPFDTPHTLIASQAPISDEGLIPWWHVICSYKISLVMMLTREVENHVPKADRYWPREVNQEERYGPYRVVLESEEHIPELQLKVRQLSVALATRKDSSEDETKREAKEKNEQKHRVTQLQYLGWPDHGIPSSTVAFRKMMERLEQHPTDAPVIVHCSAGIGRTGTLIGYYAVKQCLATGSLTDRSVYEVVGAMKRSRRGMVQRFDQYNFIYQCLLEELESRASASSASL</sequence>
<dbReference type="InterPro" id="IPR016130">
    <property type="entry name" value="Tyr_Pase_AS"/>
</dbReference>